<dbReference type="Pfam" id="PF03466">
    <property type="entry name" value="LysR_substrate"/>
    <property type="match status" value="1"/>
</dbReference>
<dbReference type="PROSITE" id="PS50931">
    <property type="entry name" value="HTH_LYSR"/>
    <property type="match status" value="1"/>
</dbReference>
<dbReference type="RefSeq" id="WP_008541041.1">
    <property type="nucleotide sequence ID" value="NZ_JH604884.1"/>
</dbReference>
<dbReference type="GO" id="GO:0003700">
    <property type="term" value="F:DNA-binding transcription factor activity"/>
    <property type="evidence" value="ECO:0007669"/>
    <property type="project" value="InterPro"/>
</dbReference>
<protein>
    <submittedName>
        <fullName evidence="6">Transcriptional regulator, LysR family</fullName>
    </submittedName>
</protein>
<evidence type="ECO:0000256" key="1">
    <source>
        <dbReference type="ARBA" id="ARBA00009437"/>
    </source>
</evidence>
<sequence length="317" mass="36088">MNQNKVSDFTLEELQFLVTLTETHSLTLAAERHHLSMGSASRRLTKLREFFEDQLFVRAGLSMLPTQRMREIEGDVKEVLRTMEVLLHRNVFELAKTERPVRILSADNGVATLLAECFEPFYEQVPKSQLIIEQVGPDIFDRLRDNSADLALYPISNVPKDFHVTELYKTRRGILVREGHPLIERYEKRGRITMQDLSAYRQIRTTFPGAPEWAGPQSRTATTMQEVALEMPFFLAVPMVLAKTDFTYTAPVITLMQAVRQSGVSLRMLPAPVELATFSPCLIWHHCTHTDPFLQWVRGLISASALKSAKAFGVLED</sequence>
<dbReference type="EMBL" id="AFBQ01000058">
    <property type="protein sequence ID" value="EHY32114.1"/>
    <property type="molecule type" value="Genomic_DNA"/>
</dbReference>
<dbReference type="STRING" id="762967.HMPREF9440_00504"/>
<dbReference type="InterPro" id="IPR036388">
    <property type="entry name" value="WH-like_DNA-bd_sf"/>
</dbReference>
<dbReference type="PATRIC" id="fig|762967.3.peg.416"/>
<dbReference type="OrthoDB" id="5495633at2"/>
<dbReference type="InterPro" id="IPR005119">
    <property type="entry name" value="LysR_subst-bd"/>
</dbReference>
<comment type="similarity">
    <text evidence="1">Belongs to the LysR transcriptional regulatory family.</text>
</comment>
<keyword evidence="2" id="KW-0805">Transcription regulation</keyword>
<accession>H3KCQ1</accession>
<comment type="caution">
    <text evidence="6">The sequence shown here is derived from an EMBL/GenBank/DDBJ whole genome shotgun (WGS) entry which is preliminary data.</text>
</comment>
<feature type="domain" description="HTH lysR-type" evidence="5">
    <location>
        <begin position="9"/>
        <end position="66"/>
    </location>
</feature>
<dbReference type="AlphaFoldDB" id="H3KCQ1"/>
<dbReference type="Gene3D" id="3.40.190.10">
    <property type="entry name" value="Periplasmic binding protein-like II"/>
    <property type="match status" value="2"/>
</dbReference>
<evidence type="ECO:0000256" key="4">
    <source>
        <dbReference type="ARBA" id="ARBA00023163"/>
    </source>
</evidence>
<keyword evidence="7" id="KW-1185">Reference proteome</keyword>
<name>H3KCQ1_9BURK</name>
<dbReference type="PANTHER" id="PTHR30118:SF15">
    <property type="entry name" value="TRANSCRIPTIONAL REGULATORY PROTEIN"/>
    <property type="match status" value="1"/>
</dbReference>
<evidence type="ECO:0000313" key="7">
    <source>
        <dbReference type="Proteomes" id="UP000004956"/>
    </source>
</evidence>
<evidence type="ECO:0000259" key="5">
    <source>
        <dbReference type="PROSITE" id="PS50931"/>
    </source>
</evidence>
<evidence type="ECO:0000256" key="3">
    <source>
        <dbReference type="ARBA" id="ARBA00023125"/>
    </source>
</evidence>
<reference evidence="6 7" key="1">
    <citation type="submission" date="2011-11" db="EMBL/GenBank/DDBJ databases">
        <authorList>
            <person name="Weinstock G."/>
            <person name="Sodergren E."/>
            <person name="Clifton S."/>
            <person name="Fulton L."/>
            <person name="Fulton B."/>
            <person name="Courtney L."/>
            <person name="Fronick C."/>
            <person name="Harrison M."/>
            <person name="Strong C."/>
            <person name="Farmer C."/>
            <person name="Delahaunty K."/>
            <person name="Markovic C."/>
            <person name="Hall O."/>
            <person name="Minx P."/>
            <person name="Tomlinson C."/>
            <person name="Mitreva M."/>
            <person name="Hou S."/>
            <person name="Chen J."/>
            <person name="Wollam A."/>
            <person name="Pepin K.H."/>
            <person name="Johnson M."/>
            <person name="Bhonagiri V."/>
            <person name="Zhang X."/>
            <person name="Suruliraj S."/>
            <person name="Warren W."/>
            <person name="Chinwalla A."/>
            <person name="Mardis E.R."/>
            <person name="Wilson R.K."/>
        </authorList>
    </citation>
    <scope>NUCLEOTIDE SEQUENCE [LARGE SCALE GENOMIC DNA]</scope>
    <source>
        <strain evidence="6 7">YIT 11816</strain>
    </source>
</reference>
<dbReference type="InterPro" id="IPR036390">
    <property type="entry name" value="WH_DNA-bd_sf"/>
</dbReference>
<proteinExistence type="inferred from homology"/>
<dbReference type="Proteomes" id="UP000004956">
    <property type="component" value="Unassembled WGS sequence"/>
</dbReference>
<dbReference type="InterPro" id="IPR050389">
    <property type="entry name" value="LysR-type_TF"/>
</dbReference>
<dbReference type="SUPFAM" id="SSF46785">
    <property type="entry name" value="Winged helix' DNA-binding domain"/>
    <property type="match status" value="1"/>
</dbReference>
<gene>
    <name evidence="6" type="ORF">HMPREF9440_00504</name>
</gene>
<dbReference type="GO" id="GO:0003677">
    <property type="term" value="F:DNA binding"/>
    <property type="evidence" value="ECO:0007669"/>
    <property type="project" value="UniProtKB-KW"/>
</dbReference>
<evidence type="ECO:0000256" key="2">
    <source>
        <dbReference type="ARBA" id="ARBA00023015"/>
    </source>
</evidence>
<dbReference type="InterPro" id="IPR000847">
    <property type="entry name" value="LysR_HTH_N"/>
</dbReference>
<dbReference type="PANTHER" id="PTHR30118">
    <property type="entry name" value="HTH-TYPE TRANSCRIPTIONAL REGULATOR LEUO-RELATED"/>
    <property type="match status" value="1"/>
</dbReference>
<dbReference type="HOGENOM" id="CLU_039613_39_2_4"/>
<dbReference type="CDD" id="cd08417">
    <property type="entry name" value="PBP2_Nitroaromatics_like"/>
    <property type="match status" value="1"/>
</dbReference>
<dbReference type="Pfam" id="PF00126">
    <property type="entry name" value="HTH_1"/>
    <property type="match status" value="1"/>
</dbReference>
<evidence type="ECO:0000313" key="6">
    <source>
        <dbReference type="EMBL" id="EHY32114.1"/>
    </source>
</evidence>
<dbReference type="SUPFAM" id="SSF53850">
    <property type="entry name" value="Periplasmic binding protein-like II"/>
    <property type="match status" value="1"/>
</dbReference>
<organism evidence="6 7">
    <name type="scientific">Sutterella parvirubra YIT 11816</name>
    <dbReference type="NCBI Taxonomy" id="762967"/>
    <lineage>
        <taxon>Bacteria</taxon>
        <taxon>Pseudomonadati</taxon>
        <taxon>Pseudomonadota</taxon>
        <taxon>Betaproteobacteria</taxon>
        <taxon>Burkholderiales</taxon>
        <taxon>Sutterellaceae</taxon>
        <taxon>Sutterella</taxon>
    </lineage>
</organism>
<keyword evidence="3" id="KW-0238">DNA-binding</keyword>
<dbReference type="InterPro" id="IPR037402">
    <property type="entry name" value="YidZ_PBP2"/>
</dbReference>
<keyword evidence="4" id="KW-0804">Transcription</keyword>
<dbReference type="Gene3D" id="1.10.10.10">
    <property type="entry name" value="Winged helix-like DNA-binding domain superfamily/Winged helix DNA-binding domain"/>
    <property type="match status" value="1"/>
</dbReference>